<reference evidence="2" key="1">
    <citation type="journal article" date="2023" name="G3 (Bethesda)">
        <title>Genome assembly and association tests identify interacting loci associated with vigor, precocity, and sex in interspecific pistachio rootstocks.</title>
        <authorList>
            <person name="Palmer W."/>
            <person name="Jacygrad E."/>
            <person name="Sagayaradj S."/>
            <person name="Cavanaugh K."/>
            <person name="Han R."/>
            <person name="Bertier L."/>
            <person name="Beede B."/>
            <person name="Kafkas S."/>
            <person name="Golino D."/>
            <person name="Preece J."/>
            <person name="Michelmore R."/>
        </authorList>
    </citation>
    <scope>NUCLEOTIDE SEQUENCE [LARGE SCALE GENOMIC DNA]</scope>
</reference>
<proteinExistence type="predicted"/>
<organism evidence="1 2">
    <name type="scientific">Pistacia integerrima</name>
    <dbReference type="NCBI Taxonomy" id="434235"/>
    <lineage>
        <taxon>Eukaryota</taxon>
        <taxon>Viridiplantae</taxon>
        <taxon>Streptophyta</taxon>
        <taxon>Embryophyta</taxon>
        <taxon>Tracheophyta</taxon>
        <taxon>Spermatophyta</taxon>
        <taxon>Magnoliopsida</taxon>
        <taxon>eudicotyledons</taxon>
        <taxon>Gunneridae</taxon>
        <taxon>Pentapetalae</taxon>
        <taxon>rosids</taxon>
        <taxon>malvids</taxon>
        <taxon>Sapindales</taxon>
        <taxon>Anacardiaceae</taxon>
        <taxon>Pistacia</taxon>
    </lineage>
</organism>
<gene>
    <name evidence="1" type="ORF">Pint_04266</name>
</gene>
<sequence>MRMGESVERLAVRLHQRLQRENKFLLILDDVWQMIDLDALGVPQPEVHTGSKIILTSRSLEICREMKTDEEVKVDVLNDEEAWQLFSRSAGKVATLKHIEPLARVVARECSGLPLAIITVGTAMRGKTMIELWKDALNELRRSVPHIRGIEDRVFRPLKWSYDSLQGKNIKPCFLYCALYPEDFSIEVSELVNCWLAEGLIDEQQNYEDLHNRGIALIENLKDSCLLEEGAHESTVKMHDVIRDVAIWISSSLDDGYKSLVRSGIGLTRISEAEMSTSLKRISFINNKIVGLPDRGIQCPEASSLLLQGNLPLERIPYGFLQAFQSLQILNVSGTNIQSLPQSILHLVDLKVLLLRDCRLLEELTQLGMLSKLQVLDCCATRIRELPSGMENLSNLRVLNISRTHYLQSIQSGILSRLSSLEVLEMAHSAYIWRQPTDEVLGCLGRLFILSARFATIPSFISEDPTWIGRLKRFQFYIGPEAISMPSKHDKRKVTIGGLDLSGEWICWFLPNASSFVLNHCRGLKQMLETLVIDRVDHFASLKSLTIASFNSSLRPDGGCAAHCDLLPNLEELRLQNLTCLENISELVGHLGLRFTRLKSMEVTVCPRLKCLLWVSFLPALPNLQKIEVSFCDELVELFNCSAETFVPEPIAPNLKTVELKKLGKLKTFYNHEQSWQSLEEIEVIDCNSLKQLPLTTHNANTIKEIRGGLRWWNNLHWKDVATRSSLQPYFKARTDQIIQTCR</sequence>
<protein>
    <submittedName>
        <fullName evidence="1">Uncharacterized protein</fullName>
    </submittedName>
</protein>
<name>A0ACC0Z473_9ROSI</name>
<evidence type="ECO:0000313" key="2">
    <source>
        <dbReference type="Proteomes" id="UP001163603"/>
    </source>
</evidence>
<dbReference type="Proteomes" id="UP001163603">
    <property type="component" value="Chromosome 3"/>
</dbReference>
<evidence type="ECO:0000313" key="1">
    <source>
        <dbReference type="EMBL" id="KAJ0045609.1"/>
    </source>
</evidence>
<comment type="caution">
    <text evidence="1">The sequence shown here is derived from an EMBL/GenBank/DDBJ whole genome shotgun (WGS) entry which is preliminary data.</text>
</comment>
<accession>A0ACC0Z473</accession>
<dbReference type="EMBL" id="CM047738">
    <property type="protein sequence ID" value="KAJ0045609.1"/>
    <property type="molecule type" value="Genomic_DNA"/>
</dbReference>
<keyword evidence="2" id="KW-1185">Reference proteome</keyword>